<reference evidence="1" key="1">
    <citation type="journal article" date="2020" name="New Phytol.">
        <title>Comparative genomics reveals dynamic genome evolution in host specialist ectomycorrhizal fungi.</title>
        <authorList>
            <person name="Lofgren L.A."/>
            <person name="Nguyen N.H."/>
            <person name="Vilgalys R."/>
            <person name="Ruytinx J."/>
            <person name="Liao H.L."/>
            <person name="Branco S."/>
            <person name="Kuo A."/>
            <person name="LaButti K."/>
            <person name="Lipzen A."/>
            <person name="Andreopoulos W."/>
            <person name="Pangilinan J."/>
            <person name="Riley R."/>
            <person name="Hundley H."/>
            <person name="Na H."/>
            <person name="Barry K."/>
            <person name="Grigoriev I.V."/>
            <person name="Stajich J.E."/>
            <person name="Kennedy P.G."/>
        </authorList>
    </citation>
    <scope>NUCLEOTIDE SEQUENCE</scope>
    <source>
        <strain evidence="1">FC203</strain>
    </source>
</reference>
<protein>
    <submittedName>
        <fullName evidence="1">Uncharacterized protein</fullName>
    </submittedName>
</protein>
<comment type="caution">
    <text evidence="1">The sequence shown here is derived from an EMBL/GenBank/DDBJ whole genome shotgun (WGS) entry which is preliminary data.</text>
</comment>
<keyword evidence="2" id="KW-1185">Reference proteome</keyword>
<evidence type="ECO:0000313" key="2">
    <source>
        <dbReference type="Proteomes" id="UP001195769"/>
    </source>
</evidence>
<dbReference type="Proteomes" id="UP001195769">
    <property type="component" value="Unassembled WGS sequence"/>
</dbReference>
<dbReference type="AlphaFoldDB" id="A0AAD4HNM0"/>
<name>A0AAD4HNM0_9AGAM</name>
<gene>
    <name evidence="1" type="ORF">F5891DRAFT_1207327</name>
</gene>
<proteinExistence type="predicted"/>
<evidence type="ECO:0000313" key="1">
    <source>
        <dbReference type="EMBL" id="KAG1904380.1"/>
    </source>
</evidence>
<sequence>MERQSVRTHARSSTNRLIIDRETTRALKIIPQRSIYSYTHKRRMSSTPSLPKFVVWARDYIDEGALERRLANAKKLISQGILLGRRRALDARIRRCSCSRHKVRWIYEGEIIDAIAMMQWDKEKIIILPDPIALATGLPPVPS</sequence>
<dbReference type="EMBL" id="JABBWK010000010">
    <property type="protein sequence ID" value="KAG1904380.1"/>
    <property type="molecule type" value="Genomic_DNA"/>
</dbReference>
<dbReference type="GeneID" id="64663360"/>
<organism evidence="1 2">
    <name type="scientific">Suillus fuscotomentosus</name>
    <dbReference type="NCBI Taxonomy" id="1912939"/>
    <lineage>
        <taxon>Eukaryota</taxon>
        <taxon>Fungi</taxon>
        <taxon>Dikarya</taxon>
        <taxon>Basidiomycota</taxon>
        <taxon>Agaricomycotina</taxon>
        <taxon>Agaricomycetes</taxon>
        <taxon>Agaricomycetidae</taxon>
        <taxon>Boletales</taxon>
        <taxon>Suillineae</taxon>
        <taxon>Suillaceae</taxon>
        <taxon>Suillus</taxon>
    </lineage>
</organism>
<accession>A0AAD4HNM0</accession>
<dbReference type="RefSeq" id="XP_041229955.1">
    <property type="nucleotide sequence ID" value="XM_041369062.1"/>
</dbReference>